<organism evidence="1 2">
    <name type="scientific">Pleurodeles waltl</name>
    <name type="common">Iberian ribbed newt</name>
    <dbReference type="NCBI Taxonomy" id="8319"/>
    <lineage>
        <taxon>Eukaryota</taxon>
        <taxon>Metazoa</taxon>
        <taxon>Chordata</taxon>
        <taxon>Craniata</taxon>
        <taxon>Vertebrata</taxon>
        <taxon>Euteleostomi</taxon>
        <taxon>Amphibia</taxon>
        <taxon>Batrachia</taxon>
        <taxon>Caudata</taxon>
        <taxon>Salamandroidea</taxon>
        <taxon>Salamandridae</taxon>
        <taxon>Pleurodelinae</taxon>
        <taxon>Pleurodeles</taxon>
    </lineage>
</organism>
<accession>A0AAV7WLU7</accession>
<dbReference type="EMBL" id="JANPWB010000001">
    <property type="protein sequence ID" value="KAJ1213701.1"/>
    <property type="molecule type" value="Genomic_DNA"/>
</dbReference>
<evidence type="ECO:0000313" key="2">
    <source>
        <dbReference type="Proteomes" id="UP001066276"/>
    </source>
</evidence>
<evidence type="ECO:0000313" key="1">
    <source>
        <dbReference type="EMBL" id="KAJ1213701.1"/>
    </source>
</evidence>
<comment type="caution">
    <text evidence="1">The sequence shown here is derived from an EMBL/GenBank/DDBJ whole genome shotgun (WGS) entry which is preliminary data.</text>
</comment>
<name>A0AAV7WLU7_PLEWA</name>
<proteinExistence type="predicted"/>
<reference evidence="1" key="1">
    <citation type="journal article" date="2022" name="bioRxiv">
        <title>Sequencing and chromosome-scale assembly of the giantPleurodeles waltlgenome.</title>
        <authorList>
            <person name="Brown T."/>
            <person name="Elewa A."/>
            <person name="Iarovenko S."/>
            <person name="Subramanian E."/>
            <person name="Araus A.J."/>
            <person name="Petzold A."/>
            <person name="Susuki M."/>
            <person name="Suzuki K.-i.T."/>
            <person name="Hayashi T."/>
            <person name="Toyoda A."/>
            <person name="Oliveira C."/>
            <person name="Osipova E."/>
            <person name="Leigh N.D."/>
            <person name="Simon A."/>
            <person name="Yun M.H."/>
        </authorList>
    </citation>
    <scope>NUCLEOTIDE SEQUENCE</scope>
    <source>
        <strain evidence="1">20211129_DDA</strain>
        <tissue evidence="1">Liver</tissue>
    </source>
</reference>
<dbReference type="Proteomes" id="UP001066276">
    <property type="component" value="Chromosome 1_1"/>
</dbReference>
<evidence type="ECO:0008006" key="3">
    <source>
        <dbReference type="Google" id="ProtNLM"/>
    </source>
</evidence>
<protein>
    <recommendedName>
        <fullName evidence="3">Secreted protein</fullName>
    </recommendedName>
</protein>
<dbReference type="AlphaFoldDB" id="A0AAV7WLU7"/>
<sequence length="105" mass="11311">MWVPMASHSWVAVGSAFLVLGGRSCHRLFFGPRPVFLAAAWPTGPFLGSGLGHVHWQPPLPSSSPPGFFDSWLLHLDDPGLILLLRGASQSGGHLEGWPNHVPMP</sequence>
<keyword evidence="2" id="KW-1185">Reference proteome</keyword>
<gene>
    <name evidence="1" type="ORF">NDU88_001333</name>
</gene>